<dbReference type="NCBIfam" id="TIGR03711">
    <property type="entry name" value="acc_sec_asp3"/>
    <property type="match status" value="1"/>
</dbReference>
<sequence length="173" mass="20495">MQTKQAITIFWRNTNGDTYQHGATIRFQSNGTYFENQLMPSGLQIHLWTMMTQFDQEGRTPSLPILKRGHRYRLTFEVEANPVESVYFVLNFYRKNDTKIKQLIINEADIDFEYPKAAYRYDIRLMNAACQQLLFRRMMIVELSQDDDVQSTASLYEAQVNDIIRRTRAQETF</sequence>
<dbReference type="Proteomes" id="UP000218335">
    <property type="component" value="Unassembled WGS sequence"/>
</dbReference>
<organism evidence="1 2">
    <name type="scientific">Staphylococcus delphini</name>
    <dbReference type="NCBI Taxonomy" id="53344"/>
    <lineage>
        <taxon>Bacteria</taxon>
        <taxon>Bacillati</taxon>
        <taxon>Bacillota</taxon>
        <taxon>Bacilli</taxon>
        <taxon>Bacillales</taxon>
        <taxon>Staphylococcaceae</taxon>
        <taxon>Staphylococcus</taxon>
        <taxon>Staphylococcus intermedius group</taxon>
    </lineage>
</organism>
<proteinExistence type="predicted"/>
<dbReference type="EMBL" id="MWUU01000002">
    <property type="protein sequence ID" value="PCF56782.1"/>
    <property type="molecule type" value="Genomic_DNA"/>
</dbReference>
<evidence type="ECO:0000313" key="1">
    <source>
        <dbReference type="EMBL" id="PCF56782.1"/>
    </source>
</evidence>
<protein>
    <submittedName>
        <fullName evidence="1">Accessory Sec system protein Asp3</fullName>
    </submittedName>
</protein>
<dbReference type="AlphaFoldDB" id="A0A2A4H030"/>
<comment type="caution">
    <text evidence="1">The sequence shown here is derived from an EMBL/GenBank/DDBJ whole genome shotgun (WGS) entry which is preliminary data.</text>
</comment>
<dbReference type="RefSeq" id="WP_096591371.1">
    <property type="nucleotide sequence ID" value="NZ_MWRM01000006.1"/>
</dbReference>
<dbReference type="GO" id="GO:0015031">
    <property type="term" value="P:protein transport"/>
    <property type="evidence" value="ECO:0007669"/>
    <property type="project" value="InterPro"/>
</dbReference>
<accession>A0A2A4H030</accession>
<dbReference type="InterPro" id="IPR022259">
    <property type="entry name" value="Acessory_Sec_prot_Asp3"/>
</dbReference>
<reference evidence="1 2" key="1">
    <citation type="journal article" date="2017" name="PLoS ONE">
        <title>Development of a real-time PCR for detection of Staphylococcus pseudintermedius using a novel automated comparison of whole-genome sequences.</title>
        <authorList>
            <person name="Verstappen K.M."/>
            <person name="Huijbregts L."/>
            <person name="Spaninks M."/>
            <person name="Wagenaar J.A."/>
            <person name="Fluit A.C."/>
            <person name="Duim B."/>
        </authorList>
    </citation>
    <scope>NUCLEOTIDE SEQUENCE [LARGE SCALE GENOMIC DNA]</scope>
    <source>
        <strain evidence="1 2">215070706401-1</strain>
    </source>
</reference>
<name>A0A2A4H030_9STAP</name>
<dbReference type="Pfam" id="PF15432">
    <property type="entry name" value="Sec-ASP3"/>
    <property type="match status" value="1"/>
</dbReference>
<gene>
    <name evidence="1" type="ORF">B5C08_01740</name>
</gene>
<evidence type="ECO:0000313" key="2">
    <source>
        <dbReference type="Proteomes" id="UP000218335"/>
    </source>
</evidence>